<name>A0A931ATC4_9FIRM</name>
<accession>A0A931ATC4</accession>
<dbReference type="InterPro" id="IPR052155">
    <property type="entry name" value="Biofilm_reg_signaling"/>
</dbReference>
<dbReference type="PANTHER" id="PTHR44757">
    <property type="entry name" value="DIGUANYLATE CYCLASE DGCP"/>
    <property type="match status" value="1"/>
</dbReference>
<dbReference type="PROSITE" id="PS50112">
    <property type="entry name" value="PAS"/>
    <property type="match status" value="1"/>
</dbReference>
<dbReference type="Gene3D" id="3.30.450.20">
    <property type="entry name" value="PAS domain"/>
    <property type="match status" value="2"/>
</dbReference>
<dbReference type="InterPro" id="IPR000014">
    <property type="entry name" value="PAS"/>
</dbReference>
<organism evidence="3 4">
    <name type="scientific">Halonatronomonas betaini</name>
    <dbReference type="NCBI Taxonomy" id="2778430"/>
    <lineage>
        <taxon>Bacteria</taxon>
        <taxon>Bacillati</taxon>
        <taxon>Bacillota</taxon>
        <taxon>Clostridia</taxon>
        <taxon>Halanaerobiales</taxon>
        <taxon>Halarsenatibacteraceae</taxon>
        <taxon>Halonatronomonas</taxon>
    </lineage>
</organism>
<proteinExistence type="predicted"/>
<evidence type="ECO:0000259" key="2">
    <source>
        <dbReference type="PROSITE" id="PS50887"/>
    </source>
</evidence>
<feature type="domain" description="GGDEF" evidence="2">
    <location>
        <begin position="298"/>
        <end position="429"/>
    </location>
</feature>
<dbReference type="NCBIfam" id="TIGR00254">
    <property type="entry name" value="GGDEF"/>
    <property type="match status" value="1"/>
</dbReference>
<dbReference type="PROSITE" id="PS50887">
    <property type="entry name" value="GGDEF"/>
    <property type="match status" value="1"/>
</dbReference>
<dbReference type="CDD" id="cd00130">
    <property type="entry name" value="PAS"/>
    <property type="match status" value="1"/>
</dbReference>
<evidence type="ECO:0000313" key="3">
    <source>
        <dbReference type="EMBL" id="MBF8436254.1"/>
    </source>
</evidence>
<dbReference type="NCBIfam" id="TIGR00229">
    <property type="entry name" value="sensory_box"/>
    <property type="match status" value="2"/>
</dbReference>
<reference evidence="3" key="1">
    <citation type="submission" date="2020-11" db="EMBL/GenBank/DDBJ databases">
        <title>Halonatronomonas betainensis gen. nov., sp. nov. a novel haloalkaliphilic representative of the family Halanaerobiacae capable of betaine degradation.</title>
        <authorList>
            <person name="Boltyanskaya Y."/>
            <person name="Kevbrin V."/>
            <person name="Detkova E."/>
            <person name="Grouzdev D.S."/>
            <person name="Koziaeva V."/>
            <person name="Zhilina T."/>
        </authorList>
    </citation>
    <scope>NUCLEOTIDE SEQUENCE</scope>
    <source>
        <strain evidence="3">Z-7014</strain>
    </source>
</reference>
<dbReference type="RefSeq" id="WP_270453056.1">
    <property type="nucleotide sequence ID" value="NZ_JADPIE010000002.1"/>
</dbReference>
<dbReference type="InterPro" id="IPR035965">
    <property type="entry name" value="PAS-like_dom_sf"/>
</dbReference>
<dbReference type="Gene3D" id="3.30.70.270">
    <property type="match status" value="1"/>
</dbReference>
<dbReference type="SUPFAM" id="SSF55785">
    <property type="entry name" value="PYP-like sensor domain (PAS domain)"/>
    <property type="match status" value="2"/>
</dbReference>
<dbReference type="InterPro" id="IPR043128">
    <property type="entry name" value="Rev_trsase/Diguanyl_cyclase"/>
</dbReference>
<dbReference type="SMART" id="SM00267">
    <property type="entry name" value="GGDEF"/>
    <property type="match status" value="1"/>
</dbReference>
<dbReference type="AlphaFoldDB" id="A0A931ATC4"/>
<sequence>MIRIKSFKNNKIIGELHKNINNLERILDSIPDLIFLINSNGEILDLWTGKVEDLLLPTEEAIGTNISDILDQEQYNLFTDSLENILQNDIADSFQYSLEIKGEKLYYEARMIALNPGDRDENVIISVRDITQAKLNSLKVEKLSQEYETIFSNVDNAIFLMNYTDGEIRFQRLNRFHEESTGLKTDDIKGKTPVEAFGEEMGEELIRKYSRCLEARKTVTYEEVLELPAGSRIWLTKLSPVIINGQIEKIVGTSIDITDRKEQQDKIEYLSYHDKLTDLYNRAYFENEIDRLNDSRRLPITILVADLDNLKYVNDNYGHQAGDEYIKTAADMIQECIRNEDIAARIGGDEFAIILPETGKSGARAVYNRIKRMEQAYIDSENSSDEIVKVFSISVGYGVMTEKEESLEDAFKEADKMMYEHKKINKGEG</sequence>
<dbReference type="SMART" id="SM00091">
    <property type="entry name" value="PAS"/>
    <property type="match status" value="1"/>
</dbReference>
<protein>
    <submittedName>
        <fullName evidence="3">Diguanylate cyclase</fullName>
    </submittedName>
</protein>
<feature type="domain" description="PAS" evidence="1">
    <location>
        <begin position="19"/>
        <end position="89"/>
    </location>
</feature>
<gene>
    <name evidence="3" type="ORF">I0Q91_04115</name>
</gene>
<dbReference type="CDD" id="cd01949">
    <property type="entry name" value="GGDEF"/>
    <property type="match status" value="1"/>
</dbReference>
<evidence type="ECO:0000313" key="4">
    <source>
        <dbReference type="Proteomes" id="UP000621436"/>
    </source>
</evidence>
<dbReference type="InterPro" id="IPR000160">
    <property type="entry name" value="GGDEF_dom"/>
</dbReference>
<keyword evidence="4" id="KW-1185">Reference proteome</keyword>
<dbReference type="InterPro" id="IPR013656">
    <property type="entry name" value="PAS_4"/>
</dbReference>
<dbReference type="SUPFAM" id="SSF55073">
    <property type="entry name" value="Nucleotide cyclase"/>
    <property type="match status" value="1"/>
</dbReference>
<dbReference type="PANTHER" id="PTHR44757:SF2">
    <property type="entry name" value="BIOFILM ARCHITECTURE MAINTENANCE PROTEIN MBAA"/>
    <property type="match status" value="1"/>
</dbReference>
<dbReference type="EMBL" id="JADPIE010000002">
    <property type="protein sequence ID" value="MBF8436254.1"/>
    <property type="molecule type" value="Genomic_DNA"/>
</dbReference>
<dbReference type="Proteomes" id="UP000621436">
    <property type="component" value="Unassembled WGS sequence"/>
</dbReference>
<evidence type="ECO:0000259" key="1">
    <source>
        <dbReference type="PROSITE" id="PS50112"/>
    </source>
</evidence>
<dbReference type="InterPro" id="IPR029787">
    <property type="entry name" value="Nucleotide_cyclase"/>
</dbReference>
<dbReference type="Pfam" id="PF08448">
    <property type="entry name" value="PAS_4"/>
    <property type="match status" value="2"/>
</dbReference>
<dbReference type="Pfam" id="PF00990">
    <property type="entry name" value="GGDEF"/>
    <property type="match status" value="1"/>
</dbReference>
<comment type="caution">
    <text evidence="3">The sequence shown here is derived from an EMBL/GenBank/DDBJ whole genome shotgun (WGS) entry which is preliminary data.</text>
</comment>